<proteinExistence type="predicted"/>
<evidence type="ECO:0000256" key="2">
    <source>
        <dbReference type="ARBA" id="ARBA00022670"/>
    </source>
</evidence>
<keyword evidence="2" id="KW-0645">Protease</keyword>
<dbReference type="GO" id="GO:0051603">
    <property type="term" value="P:proteolysis involved in protein catabolic process"/>
    <property type="evidence" value="ECO:0007669"/>
    <property type="project" value="TreeGrafter"/>
</dbReference>
<dbReference type="GO" id="GO:0004222">
    <property type="term" value="F:metalloendopeptidase activity"/>
    <property type="evidence" value="ECO:0007669"/>
    <property type="project" value="InterPro"/>
</dbReference>
<evidence type="ECO:0000256" key="3">
    <source>
        <dbReference type="ARBA" id="ARBA00022723"/>
    </source>
</evidence>
<dbReference type="AlphaFoldDB" id="A0A231UTD3"/>
<dbReference type="InterPro" id="IPR001915">
    <property type="entry name" value="Peptidase_M48"/>
</dbReference>
<feature type="domain" description="Peptidase M48" evidence="7">
    <location>
        <begin position="62"/>
        <end position="245"/>
    </location>
</feature>
<keyword evidence="6" id="KW-0482">Metalloprotease</keyword>
<dbReference type="Pfam" id="PF13432">
    <property type="entry name" value="TPR_16"/>
    <property type="match status" value="2"/>
</dbReference>
<dbReference type="Gene3D" id="1.25.40.10">
    <property type="entry name" value="Tetratricopeptide repeat domain"/>
    <property type="match status" value="1"/>
</dbReference>
<protein>
    <recommendedName>
        <fullName evidence="7">Peptidase M48 domain-containing protein</fullName>
    </recommendedName>
</protein>
<dbReference type="SUPFAM" id="SSF48452">
    <property type="entry name" value="TPR-like"/>
    <property type="match status" value="1"/>
</dbReference>
<dbReference type="Proteomes" id="UP000215405">
    <property type="component" value="Unassembled WGS sequence"/>
</dbReference>
<keyword evidence="3" id="KW-0479">Metal-binding</keyword>
<dbReference type="RefSeq" id="WP_240535109.1">
    <property type="nucleotide sequence ID" value="NZ_NBYO01000003.1"/>
</dbReference>
<comment type="caution">
    <text evidence="8">The sequence shown here is derived from an EMBL/GenBank/DDBJ whole genome shotgun (WGS) entry which is preliminary data.</text>
</comment>
<reference evidence="9" key="1">
    <citation type="journal article" date="2017" name="Int. J. Syst. Evol. Microbiol.">
        <title>Notoacmeibacter marinus gen. nov., sp. nov., isolated from the gut of a limpet and proposal of Notoacmeibacteraceae fam. nov. in the order Rhizobiales of the class Alphaproteobacteria.</title>
        <authorList>
            <person name="Huang Z."/>
            <person name="Guo F."/>
            <person name="Lai Q."/>
        </authorList>
    </citation>
    <scope>NUCLEOTIDE SEQUENCE [LARGE SCALE GENOMIC DNA]</scope>
    <source>
        <strain evidence="9">XMTR2A4</strain>
    </source>
</reference>
<dbReference type="EMBL" id="NBYO01000003">
    <property type="protein sequence ID" value="OXS99204.1"/>
    <property type="molecule type" value="Genomic_DNA"/>
</dbReference>
<dbReference type="Gene3D" id="3.30.2010.10">
    <property type="entry name" value="Metalloproteases ('zincins'), catalytic domain"/>
    <property type="match status" value="1"/>
</dbReference>
<organism evidence="8 9">
    <name type="scientific">Notoacmeibacter marinus</name>
    <dbReference type="NCBI Taxonomy" id="1876515"/>
    <lineage>
        <taxon>Bacteria</taxon>
        <taxon>Pseudomonadati</taxon>
        <taxon>Pseudomonadota</taxon>
        <taxon>Alphaproteobacteria</taxon>
        <taxon>Hyphomicrobiales</taxon>
        <taxon>Notoacmeibacteraceae</taxon>
        <taxon>Notoacmeibacter</taxon>
    </lineage>
</organism>
<gene>
    <name evidence="8" type="ORF">B7H23_13510</name>
</gene>
<evidence type="ECO:0000256" key="1">
    <source>
        <dbReference type="ARBA" id="ARBA00001947"/>
    </source>
</evidence>
<dbReference type="Pfam" id="PF01435">
    <property type="entry name" value="Peptidase_M48"/>
    <property type="match status" value="1"/>
</dbReference>
<dbReference type="GO" id="GO:0016020">
    <property type="term" value="C:membrane"/>
    <property type="evidence" value="ECO:0007669"/>
    <property type="project" value="TreeGrafter"/>
</dbReference>
<evidence type="ECO:0000259" key="7">
    <source>
        <dbReference type="Pfam" id="PF01435"/>
    </source>
</evidence>
<dbReference type="GO" id="GO:0046872">
    <property type="term" value="F:metal ion binding"/>
    <property type="evidence" value="ECO:0007669"/>
    <property type="project" value="UniProtKB-KW"/>
</dbReference>
<dbReference type="InterPro" id="IPR011990">
    <property type="entry name" value="TPR-like_helical_dom_sf"/>
</dbReference>
<evidence type="ECO:0000256" key="6">
    <source>
        <dbReference type="ARBA" id="ARBA00023049"/>
    </source>
</evidence>
<dbReference type="PANTHER" id="PTHR22726">
    <property type="entry name" value="METALLOENDOPEPTIDASE OMA1"/>
    <property type="match status" value="1"/>
</dbReference>
<dbReference type="InterPro" id="IPR051156">
    <property type="entry name" value="Mito/Outer_Membr_Metalloprot"/>
</dbReference>
<accession>A0A231UTD3</accession>
<keyword evidence="5" id="KW-0862">Zinc</keyword>
<dbReference type="PANTHER" id="PTHR22726:SF1">
    <property type="entry name" value="METALLOENDOPEPTIDASE OMA1, MITOCHONDRIAL"/>
    <property type="match status" value="1"/>
</dbReference>
<comment type="cofactor">
    <cofactor evidence="1">
        <name>Zn(2+)</name>
        <dbReference type="ChEBI" id="CHEBI:29105"/>
    </cofactor>
</comment>
<keyword evidence="4" id="KW-0378">Hydrolase</keyword>
<name>A0A231UTD3_9HYPH</name>
<evidence type="ECO:0000313" key="9">
    <source>
        <dbReference type="Proteomes" id="UP000215405"/>
    </source>
</evidence>
<keyword evidence="9" id="KW-1185">Reference proteome</keyword>
<sequence length="466" mass="49803">MMSSFISSRLPRRLTTLAAGLAILTASLPTPLVAAGSGRNLNVVRDAEIESLIAAYSRPIFKVAGIDPRRVRIVLVNNPSLNAFVDGKRLFMNTGTIMQAATPNEVIGVIAHEAAHLAGGHLHRLRDQARGAQTMAVIASILGAGAAAAGALSGTGGLAGVGAGLGAGGVEASRRTLLSYQRSEELTADRAALDYLRKTGQSPRGMLTTFERMSRGMGLAGIRSADPYQMSHPLPQDRLQALRTLASQSPHFTKTDTPDLMERHELARAKIAAYTSRSAGRVASRLKSPLARDYASAMTELLHGNPRRALQKADALVKKRPRYAYFHEVRGDALMRLNRAADAAAAYGKARKMDGSNSSVLASLQGQALIASGQRDAARQAITILEAALRNDPETPIGWRFLAQAYGIGGDIAAAELASANELFYSGQIRQAKIFAARAQTKTPRGSPIWLKAQDIVQYKPIVKER</sequence>
<evidence type="ECO:0000256" key="4">
    <source>
        <dbReference type="ARBA" id="ARBA00022801"/>
    </source>
</evidence>
<evidence type="ECO:0000313" key="8">
    <source>
        <dbReference type="EMBL" id="OXS99204.1"/>
    </source>
</evidence>
<evidence type="ECO:0000256" key="5">
    <source>
        <dbReference type="ARBA" id="ARBA00022833"/>
    </source>
</evidence>